<dbReference type="InterPro" id="IPR044543">
    <property type="entry name" value="YHJQ-like"/>
</dbReference>
<dbReference type="Proteomes" id="UP000247634">
    <property type="component" value="Chromosome"/>
</dbReference>
<dbReference type="PANTHER" id="PTHR37310:SF1">
    <property type="entry name" value="CYTOPLASMIC PROTEIN"/>
    <property type="match status" value="1"/>
</dbReference>
<dbReference type="PANTHER" id="PTHR37310">
    <property type="entry name" value="CYTOPLASMIC PROTEIN-RELATED"/>
    <property type="match status" value="1"/>
</dbReference>
<dbReference type="EMBL" id="CP029788">
    <property type="protein sequence ID" value="AWT43661.1"/>
    <property type="molecule type" value="Genomic_DNA"/>
</dbReference>
<dbReference type="KEGG" id="sact:DMT42_15960"/>
<dbReference type="Pfam" id="PF03860">
    <property type="entry name" value="Csp"/>
    <property type="match status" value="1"/>
</dbReference>
<reference evidence="1 2" key="1">
    <citation type="submission" date="2018-06" db="EMBL/GenBank/DDBJ databases">
        <title>The complete genome sequence of a nosiheptide producer Streptomyces actuosus ATCC 25421: deducing the ability of producing a new class III lantibiotics.</title>
        <authorList>
            <person name="Liu W."/>
            <person name="Sun F."/>
            <person name="Hu Y."/>
        </authorList>
    </citation>
    <scope>NUCLEOTIDE SEQUENCE [LARGE SCALE GENOMIC DNA]</scope>
    <source>
        <strain evidence="1 2">ATCC 25421</strain>
    </source>
</reference>
<evidence type="ECO:0000313" key="2">
    <source>
        <dbReference type="Proteomes" id="UP000247634"/>
    </source>
</evidence>
<dbReference type="CDD" id="cd08026">
    <property type="entry name" value="DUF326"/>
    <property type="match status" value="1"/>
</dbReference>
<sequence>MTMNQPGTAAAMSKEMQECVEACMACHTVCEETMSSCMQMGGQAQMQIMRALIDCSEMTRMCADMMMRRSPLSAEMCAMCARACDMCAEACMAMPDDAQMMRCAESCRRCADMCRAMAGATM</sequence>
<evidence type="ECO:0000313" key="1">
    <source>
        <dbReference type="EMBL" id="AWT43661.1"/>
    </source>
</evidence>
<gene>
    <name evidence="1" type="ORF">DMT42_15960</name>
</gene>
<name>A0A2U9P3B8_STRAS</name>
<dbReference type="Gene3D" id="1.20.1270.360">
    <property type="match status" value="1"/>
</dbReference>
<organism evidence="1 2">
    <name type="scientific">Streptomyces actuosus</name>
    <dbReference type="NCBI Taxonomy" id="1885"/>
    <lineage>
        <taxon>Bacteria</taxon>
        <taxon>Bacillati</taxon>
        <taxon>Actinomycetota</taxon>
        <taxon>Actinomycetes</taxon>
        <taxon>Kitasatosporales</taxon>
        <taxon>Streptomycetaceae</taxon>
        <taxon>Streptomyces</taxon>
    </lineage>
</organism>
<dbReference type="AlphaFoldDB" id="A0A2U9P3B8"/>
<dbReference type="OrthoDB" id="5396211at2"/>
<dbReference type="InterPro" id="IPR005560">
    <property type="entry name" value="Csp_YhjQ"/>
</dbReference>
<accession>A0A2U9P3B8</accession>
<protein>
    <submittedName>
        <fullName evidence="1">Four-helix bundle copper-binding protein</fullName>
    </submittedName>
</protein>
<dbReference type="RefSeq" id="WP_110628574.1">
    <property type="nucleotide sequence ID" value="NZ_CP029788.1"/>
</dbReference>
<proteinExistence type="predicted"/>
<keyword evidence="2" id="KW-1185">Reference proteome</keyword>